<accession>A0ABT4I7D4</accession>
<organism evidence="1 2">
    <name type="scientific">Actinomyces israelii</name>
    <dbReference type="NCBI Taxonomy" id="1659"/>
    <lineage>
        <taxon>Bacteria</taxon>
        <taxon>Bacillati</taxon>
        <taxon>Actinomycetota</taxon>
        <taxon>Actinomycetes</taxon>
        <taxon>Actinomycetales</taxon>
        <taxon>Actinomycetaceae</taxon>
        <taxon>Actinomyces</taxon>
    </lineage>
</organism>
<proteinExistence type="predicted"/>
<name>A0ABT4I7D4_9ACTO</name>
<gene>
    <name evidence="1" type="ORF">OHJ16_03990</name>
</gene>
<evidence type="ECO:0000313" key="1">
    <source>
        <dbReference type="EMBL" id="MCZ0857202.1"/>
    </source>
</evidence>
<protein>
    <submittedName>
        <fullName evidence="1">PD-(D/E)XK motif protein</fullName>
    </submittedName>
</protein>
<dbReference type="RefSeq" id="WP_268916838.1">
    <property type="nucleotide sequence ID" value="NZ_JAPTMY010000006.1"/>
</dbReference>
<comment type="caution">
    <text evidence="1">The sequence shown here is derived from an EMBL/GenBank/DDBJ whole genome shotgun (WGS) entry which is preliminary data.</text>
</comment>
<evidence type="ECO:0000313" key="2">
    <source>
        <dbReference type="Proteomes" id="UP001072034"/>
    </source>
</evidence>
<sequence length="333" mass="36641">MDDHTGGHSTAFTPETLAAYISSGVPSERRVGDAPPCILGIDPAREELTLRTPATDSDVDVSPYRIIHADLFEELGEETVWFRLTIDAGGIEYEAYSLLQSVADQLQRGDDMERALHVALESYHDLLARAPRLSEDQEIGLFGELIALERAIGNLGETAALAAWLGPQSEEHDFVLPEGDVEVKTTRTERRIHVIHGADQLAPAPGRTLRLMSIQVTRAGASAEGRTLPEAIETLRGRLQRGRTAFDDRLESLGWSDHRAESLYTARFLLRSEPAFYTVDDSFPAITTDGLARILARPDLVRLVDYRIDVTTLDPCGPPASLVDDSADDEKEN</sequence>
<keyword evidence="2" id="KW-1185">Reference proteome</keyword>
<dbReference type="InterPro" id="IPR025534">
    <property type="entry name" value="DUF4420"/>
</dbReference>
<reference evidence="1" key="1">
    <citation type="submission" date="2022-10" db="EMBL/GenBank/DDBJ databases">
        <title>Genome sequence of Actinomyces israelii ATCC 10048.</title>
        <authorList>
            <person name="Watt R.M."/>
            <person name="Tong W.M."/>
        </authorList>
    </citation>
    <scope>NUCLEOTIDE SEQUENCE</scope>
    <source>
        <strain evidence="1">ATCC 10048</strain>
    </source>
</reference>
<dbReference type="EMBL" id="JAPTMY010000006">
    <property type="protein sequence ID" value="MCZ0857202.1"/>
    <property type="molecule type" value="Genomic_DNA"/>
</dbReference>
<dbReference type="Proteomes" id="UP001072034">
    <property type="component" value="Unassembled WGS sequence"/>
</dbReference>
<dbReference type="Pfam" id="PF14390">
    <property type="entry name" value="DUF4420"/>
    <property type="match status" value="1"/>
</dbReference>